<dbReference type="Proteomes" id="UP000321577">
    <property type="component" value="Unassembled WGS sequence"/>
</dbReference>
<sequence>MKTLLTSLGSTTTRRSALFSTALLAASVFFPGQASADNINVTMPTVPRINSYVPDRVAGGETLLMNHTGDVNLGSMSSLEFKATNGRTLSAPITRLTSTLYRVNVPVGAITGVTTLVSPSGDRRDQPAITIVAPTLRARGISVINLTQFRVDSVKKGATELLPAGQFIPAREARFVTHNFSTEPNIALDVRYVYLPPSPPPGVLTLGEAPVPVLNERILASLPRPTTSGPVTALNTPTRRELELEDLSGFDLMGAVSGAQGHWRIIQGDRKRSMILQGLGNSGTMTLKDTFLSGNSLSRQFNVTFFMAATNPDEISMVVRDPSTNAQVGQTVRIPIPFDVFSTDTLGFFNRTEDDQRDNDFGTQIRGQNPNVSPPLLVRRVILN</sequence>
<gene>
    <name evidence="3" type="ORF">BGE01nite_47090</name>
</gene>
<protein>
    <submittedName>
        <fullName evidence="3">Uncharacterized protein</fullName>
    </submittedName>
</protein>
<name>A0A512MFB6_9BACT</name>
<keyword evidence="4" id="KW-1185">Reference proteome</keyword>
<dbReference type="AlphaFoldDB" id="A0A512MFB6"/>
<keyword evidence="2" id="KW-0732">Signal</keyword>
<organism evidence="3 4">
    <name type="scientific">Brevifollis gellanilyticus</name>
    <dbReference type="NCBI Taxonomy" id="748831"/>
    <lineage>
        <taxon>Bacteria</taxon>
        <taxon>Pseudomonadati</taxon>
        <taxon>Verrucomicrobiota</taxon>
        <taxon>Verrucomicrobiia</taxon>
        <taxon>Verrucomicrobiales</taxon>
        <taxon>Verrucomicrobiaceae</taxon>
    </lineage>
</organism>
<dbReference type="EMBL" id="BKAG01000049">
    <property type="protein sequence ID" value="GEP45418.1"/>
    <property type="molecule type" value="Genomic_DNA"/>
</dbReference>
<proteinExistence type="predicted"/>
<evidence type="ECO:0000313" key="3">
    <source>
        <dbReference type="EMBL" id="GEP45418.1"/>
    </source>
</evidence>
<feature type="compositionally biased region" description="Polar residues" evidence="1">
    <location>
        <begin position="361"/>
        <end position="371"/>
    </location>
</feature>
<accession>A0A512MFB6</accession>
<comment type="caution">
    <text evidence="3">The sequence shown here is derived from an EMBL/GenBank/DDBJ whole genome shotgun (WGS) entry which is preliminary data.</text>
</comment>
<feature type="chain" id="PRO_5021856383" evidence="2">
    <location>
        <begin position="37"/>
        <end position="384"/>
    </location>
</feature>
<reference evidence="3 4" key="1">
    <citation type="submission" date="2019-07" db="EMBL/GenBank/DDBJ databases">
        <title>Whole genome shotgun sequence of Brevifollis gellanilyticus NBRC 108608.</title>
        <authorList>
            <person name="Hosoyama A."/>
            <person name="Uohara A."/>
            <person name="Ohji S."/>
            <person name="Ichikawa N."/>
        </authorList>
    </citation>
    <scope>NUCLEOTIDE SEQUENCE [LARGE SCALE GENOMIC DNA]</scope>
    <source>
        <strain evidence="3 4">NBRC 108608</strain>
    </source>
</reference>
<dbReference type="RefSeq" id="WP_146854298.1">
    <property type="nucleotide sequence ID" value="NZ_BKAG01000049.1"/>
</dbReference>
<evidence type="ECO:0000256" key="1">
    <source>
        <dbReference type="SAM" id="MobiDB-lite"/>
    </source>
</evidence>
<feature type="signal peptide" evidence="2">
    <location>
        <begin position="1"/>
        <end position="36"/>
    </location>
</feature>
<dbReference type="OrthoDB" id="9921435at2"/>
<evidence type="ECO:0000256" key="2">
    <source>
        <dbReference type="SAM" id="SignalP"/>
    </source>
</evidence>
<evidence type="ECO:0000313" key="4">
    <source>
        <dbReference type="Proteomes" id="UP000321577"/>
    </source>
</evidence>
<feature type="region of interest" description="Disordered" evidence="1">
    <location>
        <begin position="352"/>
        <end position="372"/>
    </location>
</feature>